<evidence type="ECO:0000256" key="4">
    <source>
        <dbReference type="SAM" id="MobiDB-lite"/>
    </source>
</evidence>
<dbReference type="GO" id="GO:0005509">
    <property type="term" value="F:calcium ion binding"/>
    <property type="evidence" value="ECO:0007669"/>
    <property type="project" value="InterPro"/>
</dbReference>
<feature type="compositionally biased region" description="Pro residues" evidence="4">
    <location>
        <begin position="54"/>
        <end position="65"/>
    </location>
</feature>
<dbReference type="SUPFAM" id="SSF47473">
    <property type="entry name" value="EF-hand"/>
    <property type="match status" value="1"/>
</dbReference>
<protein>
    <submittedName>
        <fullName evidence="7">Hypp7216 protein</fullName>
    </submittedName>
</protein>
<name>A0A8K0ECI7_BRALA</name>
<organism evidence="7 8">
    <name type="scientific">Branchiostoma lanceolatum</name>
    <name type="common">Common lancelet</name>
    <name type="synonym">Amphioxus lanceolatum</name>
    <dbReference type="NCBI Taxonomy" id="7740"/>
    <lineage>
        <taxon>Eukaryota</taxon>
        <taxon>Metazoa</taxon>
        <taxon>Chordata</taxon>
        <taxon>Cephalochordata</taxon>
        <taxon>Leptocardii</taxon>
        <taxon>Amphioxiformes</taxon>
        <taxon>Branchiostomatidae</taxon>
        <taxon>Branchiostoma</taxon>
    </lineage>
</organism>
<dbReference type="InterPro" id="IPR018247">
    <property type="entry name" value="EF_Hand_1_Ca_BS"/>
</dbReference>
<dbReference type="InterPro" id="IPR052580">
    <property type="entry name" value="Lipid_Hydrolase"/>
</dbReference>
<dbReference type="Pfam" id="PF01734">
    <property type="entry name" value="Patatin"/>
    <property type="match status" value="1"/>
</dbReference>
<comment type="caution">
    <text evidence="3">Lacks conserved residue(s) required for the propagation of feature annotation.</text>
</comment>
<dbReference type="InterPro" id="IPR002048">
    <property type="entry name" value="EF_hand_dom"/>
</dbReference>
<evidence type="ECO:0000259" key="5">
    <source>
        <dbReference type="PROSITE" id="PS50222"/>
    </source>
</evidence>
<sequence>MGKKKGKKNGSVKAAEAPAPETPEAPAPETPEAPAPETPEAASAETPPAEEGASPPPPPPPPPPHAATASEDDPTRALDDVVAAAEKDEASIVADGNGMEATITFNDDVEEIPAEGAADNTEFYKKLSDDETSEAALEVPEKPVERTPSFLERMSRKFSFNKKSEESNVPKPKKASPFAGMMAIIKDQSKMPAKDNNARALAKPNMMDNLFSKFRPNKRVEFNLEGMLDDDVRGKYARYDFPFENLVLEGAGGHRGLAYAGAAKVLQTIGVLQTIRRFAGVGTGAIPATLLALGCSPEELAGLTDESFYIMFEDSKLAYLSMMPNMIKGYGIYKGQKFLDWLGKILADKTGNADITFAQLFKLYETELCIVVTNLNAKMEEYCHVKTTPDMPIRIAIRMSMSIPGFFQPVKYNKNGRECLFVDGGICCNYPIHSFDGWWLDMDSKNSFFNRMGEVGELLDVNEMSDRFDSYNNTTLGVMVYSNDDPEDMRTTLKAREGKNKTVRPDTVLAGTKDKAERDRLGAQEFRKRTKELIGDFLNAVRTSDEDGSGTINRKELEDAFLKESENINDGESLPTGVDVAQLFDALDVNKDGEITYQEVVQFFENQGYSLMTKDLKDEQGTAVNSLSQYHVSYQQLLNLLAKRVHLEPREFDRTVGINTDYVHATDLFLELSDKEFALQQGVNGTRAFLKKYVRKWKLKPRPEEIVPPPADVTPDMETIYVIPADEEVAMETEKPAETEQPAAENHVDEDKDAKPEEGKPPAEVSVA</sequence>
<dbReference type="PANTHER" id="PTHR46394:SF1">
    <property type="entry name" value="PNPLA DOMAIN-CONTAINING PROTEIN"/>
    <property type="match status" value="1"/>
</dbReference>
<evidence type="ECO:0000259" key="6">
    <source>
        <dbReference type="PROSITE" id="PS51635"/>
    </source>
</evidence>
<dbReference type="CDD" id="cd00051">
    <property type="entry name" value="EFh"/>
    <property type="match status" value="1"/>
</dbReference>
<feature type="compositionally biased region" description="Low complexity" evidence="4">
    <location>
        <begin position="38"/>
        <end position="53"/>
    </location>
</feature>
<evidence type="ECO:0000256" key="3">
    <source>
        <dbReference type="PROSITE-ProRule" id="PRU01161"/>
    </source>
</evidence>
<keyword evidence="1" id="KW-0106">Calcium</keyword>
<reference evidence="7" key="1">
    <citation type="submission" date="2022-01" db="EMBL/GenBank/DDBJ databases">
        <authorList>
            <person name="Braso-Vives M."/>
        </authorList>
    </citation>
    <scope>NUCLEOTIDE SEQUENCE</scope>
</reference>
<keyword evidence="8" id="KW-1185">Reference proteome</keyword>
<dbReference type="Gene3D" id="1.10.238.10">
    <property type="entry name" value="EF-hand"/>
    <property type="match status" value="1"/>
</dbReference>
<feature type="domain" description="EF-hand" evidence="5">
    <location>
        <begin position="575"/>
        <end position="610"/>
    </location>
</feature>
<keyword evidence="2" id="KW-0443">Lipid metabolism</keyword>
<dbReference type="SMART" id="SM00054">
    <property type="entry name" value="EFh"/>
    <property type="match status" value="2"/>
</dbReference>
<dbReference type="OrthoDB" id="412240at2759"/>
<feature type="compositionally biased region" description="Pro residues" evidence="4">
    <location>
        <begin position="20"/>
        <end position="37"/>
    </location>
</feature>
<feature type="region of interest" description="Disordered" evidence="4">
    <location>
        <begin position="1"/>
        <end position="80"/>
    </location>
</feature>
<evidence type="ECO:0000256" key="2">
    <source>
        <dbReference type="ARBA" id="ARBA00023098"/>
    </source>
</evidence>
<feature type="compositionally biased region" description="Basic residues" evidence="4">
    <location>
        <begin position="1"/>
        <end position="10"/>
    </location>
</feature>
<feature type="domain" description="EF-hand" evidence="5">
    <location>
        <begin position="532"/>
        <end position="567"/>
    </location>
</feature>
<dbReference type="Proteomes" id="UP000838412">
    <property type="component" value="Chromosome 13"/>
</dbReference>
<dbReference type="Gene3D" id="3.40.1090.10">
    <property type="entry name" value="Cytosolic phospholipase A2 catalytic domain"/>
    <property type="match status" value="2"/>
</dbReference>
<dbReference type="CDD" id="cd07207">
    <property type="entry name" value="Pat_ExoU_VipD_like"/>
    <property type="match status" value="1"/>
</dbReference>
<dbReference type="SUPFAM" id="SSF52151">
    <property type="entry name" value="FabD/lysophospholipase-like"/>
    <property type="match status" value="1"/>
</dbReference>
<proteinExistence type="predicted"/>
<dbReference type="InterPro" id="IPR016035">
    <property type="entry name" value="Acyl_Trfase/lysoPLipase"/>
</dbReference>
<dbReference type="AlphaFoldDB" id="A0A8K0ECI7"/>
<feature type="compositionally biased region" description="Basic and acidic residues" evidence="4">
    <location>
        <begin position="746"/>
        <end position="761"/>
    </location>
</feature>
<dbReference type="PROSITE" id="PS50222">
    <property type="entry name" value="EF_HAND_2"/>
    <property type="match status" value="2"/>
</dbReference>
<feature type="domain" description="PNPLA" evidence="6">
    <location>
        <begin position="247"/>
        <end position="436"/>
    </location>
</feature>
<accession>A0A8K0ECI7</accession>
<dbReference type="PROSITE" id="PS00018">
    <property type="entry name" value="EF_HAND_1"/>
    <property type="match status" value="2"/>
</dbReference>
<gene>
    <name evidence="7" type="primary">Hypp7216</name>
    <name evidence="7" type="ORF">BLAG_LOCUS6868</name>
</gene>
<evidence type="ECO:0000313" key="7">
    <source>
        <dbReference type="EMBL" id="CAH1244156.1"/>
    </source>
</evidence>
<feature type="region of interest" description="Disordered" evidence="4">
    <location>
        <begin position="729"/>
        <end position="768"/>
    </location>
</feature>
<evidence type="ECO:0000313" key="8">
    <source>
        <dbReference type="Proteomes" id="UP000838412"/>
    </source>
</evidence>
<evidence type="ECO:0000256" key="1">
    <source>
        <dbReference type="ARBA" id="ARBA00022837"/>
    </source>
</evidence>
<dbReference type="EMBL" id="OV696698">
    <property type="protein sequence ID" value="CAH1244156.1"/>
    <property type="molecule type" value="Genomic_DNA"/>
</dbReference>
<feature type="short sequence motif" description="DGA/G" evidence="3">
    <location>
        <begin position="423"/>
        <end position="425"/>
    </location>
</feature>
<dbReference type="Pfam" id="PF13499">
    <property type="entry name" value="EF-hand_7"/>
    <property type="match status" value="1"/>
</dbReference>
<dbReference type="InterPro" id="IPR011992">
    <property type="entry name" value="EF-hand-dom_pair"/>
</dbReference>
<dbReference type="PROSITE" id="PS51635">
    <property type="entry name" value="PNPLA"/>
    <property type="match status" value="1"/>
</dbReference>
<dbReference type="PANTHER" id="PTHR46394">
    <property type="entry name" value="ANNEXIN"/>
    <property type="match status" value="1"/>
</dbReference>
<dbReference type="InterPro" id="IPR002641">
    <property type="entry name" value="PNPLA_dom"/>
</dbReference>
<dbReference type="GO" id="GO:0006629">
    <property type="term" value="P:lipid metabolic process"/>
    <property type="evidence" value="ECO:0007669"/>
    <property type="project" value="UniProtKB-KW"/>
</dbReference>